<organism evidence="1 2">
    <name type="scientific">Mycobacterium shinjukuense</name>
    <dbReference type="NCBI Taxonomy" id="398694"/>
    <lineage>
        <taxon>Bacteria</taxon>
        <taxon>Bacillati</taxon>
        <taxon>Actinomycetota</taxon>
        <taxon>Actinomycetes</taxon>
        <taxon>Mycobacteriales</taxon>
        <taxon>Mycobacteriaceae</taxon>
        <taxon>Mycobacterium</taxon>
    </lineage>
</organism>
<gene>
    <name evidence="1" type="ORF">MSHI_12680</name>
</gene>
<reference evidence="1 2" key="1">
    <citation type="journal article" date="2019" name="Emerg. Microbes Infect.">
        <title>Comprehensive subspecies identification of 175 nontuberculous mycobacteria species based on 7547 genomic profiles.</title>
        <authorList>
            <person name="Matsumoto Y."/>
            <person name="Kinjo T."/>
            <person name="Motooka D."/>
            <person name="Nabeya D."/>
            <person name="Jung N."/>
            <person name="Uechi K."/>
            <person name="Horii T."/>
            <person name="Iida T."/>
            <person name="Fujita J."/>
            <person name="Nakamura S."/>
        </authorList>
    </citation>
    <scope>NUCLEOTIDE SEQUENCE [LARGE SCALE GENOMIC DNA]</scope>
    <source>
        <strain evidence="1 2">JCM 14233</strain>
    </source>
</reference>
<name>A0A7I7MNF1_9MYCO</name>
<dbReference type="AlphaFoldDB" id="A0A7I7MNF1"/>
<proteinExistence type="predicted"/>
<sequence length="76" mass="7934">MVGPAAVALPTLSAAPIDWRLLAAADSNSGYAVTNDIGVSFGDTRVQVEHVDVFACPRPYERGVHGGNKPDPATRS</sequence>
<dbReference type="KEGG" id="mshj:MSHI_12680"/>
<dbReference type="Proteomes" id="UP000467236">
    <property type="component" value="Chromosome"/>
</dbReference>
<dbReference type="EMBL" id="AP022575">
    <property type="protein sequence ID" value="BBX73362.1"/>
    <property type="molecule type" value="Genomic_DNA"/>
</dbReference>
<accession>A0A7I7MNF1</accession>
<keyword evidence="2" id="KW-1185">Reference proteome</keyword>
<protein>
    <submittedName>
        <fullName evidence="1">Uncharacterized protein</fullName>
    </submittedName>
</protein>
<evidence type="ECO:0000313" key="2">
    <source>
        <dbReference type="Proteomes" id="UP000467236"/>
    </source>
</evidence>
<evidence type="ECO:0000313" key="1">
    <source>
        <dbReference type="EMBL" id="BBX73362.1"/>
    </source>
</evidence>